<evidence type="ECO:0000313" key="2">
    <source>
        <dbReference type="Proteomes" id="UP000304953"/>
    </source>
</evidence>
<gene>
    <name evidence="1" type="ORF">E5329_22385</name>
</gene>
<keyword evidence="2" id="KW-1185">Reference proteome</keyword>
<reference evidence="1" key="1">
    <citation type="submission" date="2019-04" db="EMBL/GenBank/DDBJ databases">
        <title>Microbes associate with the intestines of laboratory mice.</title>
        <authorList>
            <person name="Navarre W."/>
            <person name="Wong E."/>
            <person name="Huang K."/>
            <person name="Tropini C."/>
            <person name="Ng K."/>
            <person name="Yu B."/>
        </authorList>
    </citation>
    <scope>NUCLEOTIDE SEQUENCE</scope>
    <source>
        <strain evidence="1">NM01_1-7b</strain>
    </source>
</reference>
<comment type="caution">
    <text evidence="1">The sequence shown here is derived from an EMBL/GenBank/DDBJ whole genome shotgun (WGS) entry which is preliminary data.</text>
</comment>
<keyword evidence="1" id="KW-0067">ATP-binding</keyword>
<dbReference type="EMBL" id="SRYA01000067">
    <property type="protein sequence ID" value="TGY91166.1"/>
    <property type="molecule type" value="Genomic_DNA"/>
</dbReference>
<accession>A0AC61RQY2</accession>
<proteinExistence type="predicted"/>
<organism evidence="1 2">
    <name type="scientific">Petralouisia muris</name>
    <dbReference type="NCBI Taxonomy" id="3032872"/>
    <lineage>
        <taxon>Bacteria</taxon>
        <taxon>Bacillati</taxon>
        <taxon>Bacillota</taxon>
        <taxon>Clostridia</taxon>
        <taxon>Lachnospirales</taxon>
        <taxon>Lachnospiraceae</taxon>
        <taxon>Petralouisia</taxon>
    </lineage>
</organism>
<protein>
    <submittedName>
        <fullName evidence="1">ATP-binding cassette domain-containing protein</fullName>
    </submittedName>
</protein>
<dbReference type="Proteomes" id="UP000304953">
    <property type="component" value="Unassembled WGS sequence"/>
</dbReference>
<keyword evidence="1" id="KW-0547">Nucleotide-binding</keyword>
<sequence length="145" mass="16119">MGIKDKEHINELMDIAGLTNVGKKPVKKYSLGMKQRLGIALALVGFPNLVILDEPLNGLDPQGIVEFRKIIARLNSERKITFIISSHILGELSKIATDYVIIHNGVLIEQISKEQLFEKFGKNETDVQDAFEAYCFDLTGGCEDA</sequence>
<name>A0AC61RQY2_9FIRM</name>
<evidence type="ECO:0000313" key="1">
    <source>
        <dbReference type="EMBL" id="TGY91166.1"/>
    </source>
</evidence>